<evidence type="ECO:0000256" key="2">
    <source>
        <dbReference type="SAM" id="Phobius"/>
    </source>
</evidence>
<feature type="transmembrane region" description="Helical" evidence="2">
    <location>
        <begin position="409"/>
        <end position="427"/>
    </location>
</feature>
<feature type="region of interest" description="Disordered" evidence="1">
    <location>
        <begin position="1"/>
        <end position="41"/>
    </location>
</feature>
<gene>
    <name evidence="3" type="ORF">UFOPK3401_00248</name>
</gene>
<feature type="transmembrane region" description="Helical" evidence="2">
    <location>
        <begin position="470"/>
        <end position="491"/>
    </location>
</feature>
<keyword evidence="2" id="KW-0812">Transmembrane</keyword>
<dbReference type="AlphaFoldDB" id="A0A6J7D1J7"/>
<keyword evidence="2" id="KW-0472">Membrane</keyword>
<feature type="transmembrane region" description="Helical" evidence="2">
    <location>
        <begin position="60"/>
        <end position="78"/>
    </location>
</feature>
<evidence type="ECO:0000256" key="1">
    <source>
        <dbReference type="SAM" id="MobiDB-lite"/>
    </source>
</evidence>
<protein>
    <submittedName>
        <fullName evidence="3">Unannotated protein</fullName>
    </submittedName>
</protein>
<feature type="transmembrane region" description="Helical" evidence="2">
    <location>
        <begin position="237"/>
        <end position="269"/>
    </location>
</feature>
<sequence length="494" mass="53008">MAKKKYVREPMTSSAKGSSGGGAKSQPSPSSKATEQSKPGVESMWGSLFGGIKKIGGLEWLALAAVFVVFFTCFRWGLHLRAVDALAHTRLLAWFQQWQTDSDQLVLERLKQNHAGGIFSEALALGEKGSYGSQFGLASWLVALPATLFPSSVGIPLMFTLVAGFNAALVTVALRALARTLSFGGAVLAAIALLQPWPTAMAHSIYWFMGIKILPAVVLALLFAWGKDSLKQTYVAVSIFTALACLSGYEYITLVVALPLAVCTYYVVLRDYSWSDALRRLGVTLGASITGFASALVVHLAQLSAHLHGVSAGLHLLLERVAVRTGSGTVVLASGTPADVQKLVADALASNPKDVLGLYLSMPILGDPGDFGLLRLVNVATLILVVIVALVLGYRVIQRSELESRHQAAGIAWLVALLGPVGWILLARPHSYIHSFINFDLWYVSVIPLGLALLWMPIRDGSKSLKVQKIPLSICAVVVLSVLIFFVYSGLTRR</sequence>
<feature type="transmembrane region" description="Helical" evidence="2">
    <location>
        <begin position="439"/>
        <end position="458"/>
    </location>
</feature>
<reference evidence="3" key="1">
    <citation type="submission" date="2020-05" db="EMBL/GenBank/DDBJ databases">
        <authorList>
            <person name="Chiriac C."/>
            <person name="Salcher M."/>
            <person name="Ghai R."/>
            <person name="Kavagutti S V."/>
        </authorList>
    </citation>
    <scope>NUCLEOTIDE SEQUENCE</scope>
</reference>
<feature type="transmembrane region" description="Helical" evidence="2">
    <location>
        <begin position="281"/>
        <end position="301"/>
    </location>
</feature>
<keyword evidence="2" id="KW-1133">Transmembrane helix</keyword>
<organism evidence="3">
    <name type="scientific">freshwater metagenome</name>
    <dbReference type="NCBI Taxonomy" id="449393"/>
    <lineage>
        <taxon>unclassified sequences</taxon>
        <taxon>metagenomes</taxon>
        <taxon>ecological metagenomes</taxon>
    </lineage>
</organism>
<feature type="transmembrane region" description="Helical" evidence="2">
    <location>
        <begin position="153"/>
        <end position="174"/>
    </location>
</feature>
<evidence type="ECO:0000313" key="3">
    <source>
        <dbReference type="EMBL" id="CAB4861053.1"/>
    </source>
</evidence>
<dbReference type="EMBL" id="CAFBLM010000006">
    <property type="protein sequence ID" value="CAB4861053.1"/>
    <property type="molecule type" value="Genomic_DNA"/>
</dbReference>
<feature type="compositionally biased region" description="Low complexity" evidence="1">
    <location>
        <begin position="24"/>
        <end position="33"/>
    </location>
</feature>
<proteinExistence type="predicted"/>
<name>A0A6J7D1J7_9ZZZZ</name>
<accession>A0A6J7D1J7</accession>
<feature type="transmembrane region" description="Helical" evidence="2">
    <location>
        <begin position="376"/>
        <end position="397"/>
    </location>
</feature>
<feature type="transmembrane region" description="Helical" evidence="2">
    <location>
        <begin position="204"/>
        <end position="225"/>
    </location>
</feature>